<dbReference type="RefSeq" id="WP_090624616.1">
    <property type="nucleotide sequence ID" value="NZ_FOQO01000002.1"/>
</dbReference>
<organism evidence="5 6">
    <name type="scientific">Parapedobacter indicus</name>
    <dbReference type="NCBI Taxonomy" id="1477437"/>
    <lineage>
        <taxon>Bacteria</taxon>
        <taxon>Pseudomonadati</taxon>
        <taxon>Bacteroidota</taxon>
        <taxon>Sphingobacteriia</taxon>
        <taxon>Sphingobacteriales</taxon>
        <taxon>Sphingobacteriaceae</taxon>
        <taxon>Parapedobacter</taxon>
    </lineage>
</organism>
<dbReference type="PROSITE" id="PS01124">
    <property type="entry name" value="HTH_ARAC_FAMILY_2"/>
    <property type="match status" value="1"/>
</dbReference>
<dbReference type="EMBL" id="FOQO01000002">
    <property type="protein sequence ID" value="SFI04031.1"/>
    <property type="molecule type" value="Genomic_DNA"/>
</dbReference>
<dbReference type="PANTHER" id="PTHR43280">
    <property type="entry name" value="ARAC-FAMILY TRANSCRIPTIONAL REGULATOR"/>
    <property type="match status" value="1"/>
</dbReference>
<dbReference type="GO" id="GO:0003700">
    <property type="term" value="F:DNA-binding transcription factor activity"/>
    <property type="evidence" value="ECO:0007669"/>
    <property type="project" value="InterPro"/>
</dbReference>
<evidence type="ECO:0000313" key="5">
    <source>
        <dbReference type="EMBL" id="SFI04031.1"/>
    </source>
</evidence>
<keyword evidence="3" id="KW-0804">Transcription</keyword>
<keyword evidence="6" id="KW-1185">Reference proteome</keyword>
<evidence type="ECO:0000259" key="4">
    <source>
        <dbReference type="PROSITE" id="PS01124"/>
    </source>
</evidence>
<dbReference type="AlphaFoldDB" id="A0A1I3EZQ8"/>
<dbReference type="PRINTS" id="PR00032">
    <property type="entry name" value="HTHARAC"/>
</dbReference>
<protein>
    <submittedName>
        <fullName evidence="5">Transcriptional regulator, AraC family</fullName>
    </submittedName>
</protein>
<sequence>MKIAIKNMVCPRCTQAVSEVFTSMAITPLDVRLGEVVLADPLTPDQQQNLQQKLNAIGFELLDDQQQQLVEKIKSIVIDHVHRLGDNRFVFTEVLPATLNKEYSQLSKLFSEKEGITIEQYVILQRMEKVKELLSYNELTLSEIAYKLGYSSVAYLSAQFKKVTGLTPSQFKKLGINLRKPIDQLMAP</sequence>
<evidence type="ECO:0000256" key="3">
    <source>
        <dbReference type="ARBA" id="ARBA00023163"/>
    </source>
</evidence>
<dbReference type="OrthoDB" id="952277at2"/>
<dbReference type="GO" id="GO:0043565">
    <property type="term" value="F:sequence-specific DNA binding"/>
    <property type="evidence" value="ECO:0007669"/>
    <property type="project" value="InterPro"/>
</dbReference>
<dbReference type="SUPFAM" id="SSF46689">
    <property type="entry name" value="Homeodomain-like"/>
    <property type="match status" value="1"/>
</dbReference>
<dbReference type="InterPro" id="IPR009057">
    <property type="entry name" value="Homeodomain-like_sf"/>
</dbReference>
<feature type="domain" description="HTH araC/xylS-type" evidence="4">
    <location>
        <begin position="71"/>
        <end position="174"/>
    </location>
</feature>
<dbReference type="InterPro" id="IPR018062">
    <property type="entry name" value="HTH_AraC-typ_CS"/>
</dbReference>
<proteinExistence type="predicted"/>
<dbReference type="InterPro" id="IPR020449">
    <property type="entry name" value="Tscrpt_reg_AraC-type_HTH"/>
</dbReference>
<gene>
    <name evidence="5" type="ORF">SAMN05444682_10277</name>
</gene>
<keyword evidence="1" id="KW-0805">Transcription regulation</keyword>
<dbReference type="Pfam" id="PF12833">
    <property type="entry name" value="HTH_18"/>
    <property type="match status" value="1"/>
</dbReference>
<dbReference type="PROSITE" id="PS00041">
    <property type="entry name" value="HTH_ARAC_FAMILY_1"/>
    <property type="match status" value="1"/>
</dbReference>
<reference evidence="5 6" key="1">
    <citation type="submission" date="2016-10" db="EMBL/GenBank/DDBJ databases">
        <authorList>
            <person name="de Groot N.N."/>
        </authorList>
    </citation>
    <scope>NUCLEOTIDE SEQUENCE [LARGE SCALE GENOMIC DNA]</scope>
    <source>
        <strain evidence="5 6">RK1</strain>
    </source>
</reference>
<dbReference type="Gene3D" id="1.10.10.60">
    <property type="entry name" value="Homeodomain-like"/>
    <property type="match status" value="1"/>
</dbReference>
<keyword evidence="2" id="KW-0238">DNA-binding</keyword>
<accession>A0A1I3EZQ8</accession>
<dbReference type="PANTHER" id="PTHR43280:SF2">
    <property type="entry name" value="HTH-TYPE TRANSCRIPTIONAL REGULATOR EXSA"/>
    <property type="match status" value="1"/>
</dbReference>
<evidence type="ECO:0000256" key="1">
    <source>
        <dbReference type="ARBA" id="ARBA00023015"/>
    </source>
</evidence>
<dbReference type="STRING" id="1477437.SAMN05444682_10277"/>
<dbReference type="SMART" id="SM00342">
    <property type="entry name" value="HTH_ARAC"/>
    <property type="match status" value="1"/>
</dbReference>
<name>A0A1I3EZQ8_9SPHI</name>
<evidence type="ECO:0000313" key="6">
    <source>
        <dbReference type="Proteomes" id="UP000198670"/>
    </source>
</evidence>
<evidence type="ECO:0000256" key="2">
    <source>
        <dbReference type="ARBA" id="ARBA00023125"/>
    </source>
</evidence>
<dbReference type="InterPro" id="IPR018060">
    <property type="entry name" value="HTH_AraC"/>
</dbReference>
<dbReference type="Proteomes" id="UP000198670">
    <property type="component" value="Unassembled WGS sequence"/>
</dbReference>